<dbReference type="EMBL" id="CAHP01000014">
    <property type="protein sequence ID" value="CCG40560.1"/>
    <property type="molecule type" value="Genomic_DNA"/>
</dbReference>
<accession>H8FQC2</accession>
<feature type="transmembrane region" description="Helical" evidence="8">
    <location>
        <begin position="156"/>
        <end position="175"/>
    </location>
</feature>
<comment type="catalytic activity">
    <reaction evidence="1">
        <text>ATP + protein L-histidine = ADP + protein N-phospho-L-histidine.</text>
        <dbReference type="EC" id="2.7.13.3"/>
    </reaction>
</comment>
<dbReference type="Pfam" id="PF13185">
    <property type="entry name" value="GAF_2"/>
    <property type="match status" value="1"/>
</dbReference>
<proteinExistence type="predicted"/>
<dbReference type="SMART" id="SM00065">
    <property type="entry name" value="GAF"/>
    <property type="match status" value="1"/>
</dbReference>
<dbReference type="SUPFAM" id="SSF55874">
    <property type="entry name" value="ATPase domain of HSP90 chaperone/DNA topoisomerase II/histidine kinase"/>
    <property type="match status" value="1"/>
</dbReference>
<organism evidence="10 11">
    <name type="scientific">Magnetospirillum molischianum DSM 120</name>
    <dbReference type="NCBI Taxonomy" id="1150626"/>
    <lineage>
        <taxon>Bacteria</taxon>
        <taxon>Pseudomonadati</taxon>
        <taxon>Pseudomonadota</taxon>
        <taxon>Alphaproteobacteria</taxon>
        <taxon>Rhodospirillales</taxon>
        <taxon>Rhodospirillaceae</taxon>
        <taxon>Magnetospirillum</taxon>
    </lineage>
</organism>
<keyword evidence="8" id="KW-0472">Membrane</keyword>
<dbReference type="NCBIfam" id="TIGR02916">
    <property type="entry name" value="PEP_his_kin"/>
    <property type="match status" value="1"/>
</dbReference>
<dbReference type="InterPro" id="IPR036890">
    <property type="entry name" value="HATPase_C_sf"/>
</dbReference>
<feature type="transmembrane region" description="Helical" evidence="8">
    <location>
        <begin position="187"/>
        <end position="210"/>
    </location>
</feature>
<feature type="domain" description="Histidine kinase" evidence="9">
    <location>
        <begin position="478"/>
        <end position="682"/>
    </location>
</feature>
<dbReference type="InterPro" id="IPR003018">
    <property type="entry name" value="GAF"/>
</dbReference>
<evidence type="ECO:0000256" key="6">
    <source>
        <dbReference type="ARBA" id="ARBA00022777"/>
    </source>
</evidence>
<dbReference type="AlphaFoldDB" id="H8FQC2"/>
<evidence type="ECO:0000256" key="5">
    <source>
        <dbReference type="ARBA" id="ARBA00022741"/>
    </source>
</evidence>
<dbReference type="EC" id="2.7.13.3" evidence="2"/>
<dbReference type="InterPro" id="IPR050980">
    <property type="entry name" value="2C_sensor_his_kinase"/>
</dbReference>
<dbReference type="CDD" id="cd00075">
    <property type="entry name" value="HATPase"/>
    <property type="match status" value="1"/>
</dbReference>
<feature type="transmembrane region" description="Helical" evidence="8">
    <location>
        <begin position="37"/>
        <end position="59"/>
    </location>
</feature>
<feature type="transmembrane region" description="Helical" evidence="8">
    <location>
        <begin position="65"/>
        <end position="83"/>
    </location>
</feature>
<dbReference type="InterPro" id="IPR004358">
    <property type="entry name" value="Sig_transdc_His_kin-like_C"/>
</dbReference>
<dbReference type="InterPro" id="IPR003661">
    <property type="entry name" value="HisK_dim/P_dom"/>
</dbReference>
<keyword evidence="8" id="KW-0812">Transmembrane</keyword>
<evidence type="ECO:0000256" key="8">
    <source>
        <dbReference type="SAM" id="Phobius"/>
    </source>
</evidence>
<feature type="transmembrane region" description="Helical" evidence="8">
    <location>
        <begin position="259"/>
        <end position="278"/>
    </location>
</feature>
<dbReference type="RefSeq" id="WP_002726929.1">
    <property type="nucleotide sequence ID" value="NZ_CAHP01000014.1"/>
</dbReference>
<dbReference type="GO" id="GO:0005886">
    <property type="term" value="C:plasma membrane"/>
    <property type="evidence" value="ECO:0007669"/>
    <property type="project" value="UniProtKB-SubCell"/>
</dbReference>
<dbReference type="PROSITE" id="PS50109">
    <property type="entry name" value="HIS_KIN"/>
    <property type="match status" value="1"/>
</dbReference>
<gene>
    <name evidence="10" type="ORF">PHAMO_210071</name>
</gene>
<feature type="transmembrane region" description="Helical" evidence="8">
    <location>
        <begin position="95"/>
        <end position="115"/>
    </location>
</feature>
<dbReference type="GO" id="GO:0005524">
    <property type="term" value="F:ATP binding"/>
    <property type="evidence" value="ECO:0007669"/>
    <property type="project" value="UniProtKB-KW"/>
</dbReference>
<dbReference type="InterPro" id="IPR029016">
    <property type="entry name" value="GAF-like_dom_sf"/>
</dbReference>
<evidence type="ECO:0000256" key="2">
    <source>
        <dbReference type="ARBA" id="ARBA00012438"/>
    </source>
</evidence>
<evidence type="ECO:0000259" key="9">
    <source>
        <dbReference type="PROSITE" id="PS50109"/>
    </source>
</evidence>
<dbReference type="Gene3D" id="3.30.565.10">
    <property type="entry name" value="Histidine kinase-like ATPase, C-terminal domain"/>
    <property type="match status" value="1"/>
</dbReference>
<dbReference type="SUPFAM" id="SSF55781">
    <property type="entry name" value="GAF domain-like"/>
    <property type="match status" value="1"/>
</dbReference>
<dbReference type="PANTHER" id="PTHR44936:SF10">
    <property type="entry name" value="SENSOR PROTEIN RSTB"/>
    <property type="match status" value="1"/>
</dbReference>
<dbReference type="eggNOG" id="COG4191">
    <property type="taxonomic scope" value="Bacteria"/>
</dbReference>
<keyword evidence="7" id="KW-0067">ATP-binding</keyword>
<dbReference type="InterPro" id="IPR003594">
    <property type="entry name" value="HATPase_dom"/>
</dbReference>
<sequence length="701" mass="77870">MNALVAITSYASCLVAFFGLTALVVTSRVGRHKRGLLLAAGLATLLWSGVMVLFLLNSFPNRPLISFEIARNLSWLLLLWSLLEDKNGRLFSLRRPVLIVATLLPLTGIGLAILLTPLSPAVITATQLALILTPVLGLLSVENLLRNATLSQRWEVKFLCLGLGMVFAYDFILYSDALLLQRMDKEFFIARGFVTALAVPPLAISFIRILRRSHNRDLDIHVSRHTVFHSLALLACGLYLVSMGTVAAGLRLMNEEWGSVLQITFMIGGLLLLGTLLGSGQARSRARLFINKNFYSHKYDYREEWLRFIRILSSHQKLSMGERIIRSIADILDSPAGALWVMREQDDCFVPDTAWNYHGERPCERRDASLPTFFASNGNIVDLDDVRAGGNLPPGLIVPDWILANAQAWVILPLIHRDVVLGMLILDRARAPRRLDTEDRDLIKAVASHAASALAEELASEALSNAQRLEEFNHRFAFVVHDIKNVVSQISLVVVNAERFGDRPDFQRDMMETVRNAVQRLQTLLAQLTQQNLEEQSPREDIDIAPLLRQVVSRWRGSKPDLAAEIPPGPLYAQGQADAVTSVLDHLLDNAIIAAGNNGTVSLEVQDGETHLIIKVEDNGPGMDSDFVRNELFRPLHSTKTFGYGLGAYQTRHLIRRMGGTLEVESLPGHGTRMRVWLRRGTMAASAGHPPEASDQKEARA</sequence>
<keyword evidence="8" id="KW-1133">Transmembrane helix</keyword>
<dbReference type="SMART" id="SM00387">
    <property type="entry name" value="HATPase_c"/>
    <property type="match status" value="1"/>
</dbReference>
<evidence type="ECO:0000313" key="10">
    <source>
        <dbReference type="EMBL" id="CCG40560.1"/>
    </source>
</evidence>
<name>H8FQC2_MAGML</name>
<keyword evidence="5" id="KW-0547">Nucleotide-binding</keyword>
<protein>
    <recommendedName>
        <fullName evidence="2">histidine kinase</fullName>
        <ecNumber evidence="2">2.7.13.3</ecNumber>
    </recommendedName>
</protein>
<feature type="transmembrane region" description="Helical" evidence="8">
    <location>
        <begin position="121"/>
        <end position="144"/>
    </location>
</feature>
<comment type="caution">
    <text evidence="10">The sequence shown here is derived from an EMBL/GenBank/DDBJ whole genome shotgun (WGS) entry which is preliminary data.</text>
</comment>
<evidence type="ECO:0000313" key="11">
    <source>
        <dbReference type="Proteomes" id="UP000004169"/>
    </source>
</evidence>
<evidence type="ECO:0000256" key="7">
    <source>
        <dbReference type="ARBA" id="ARBA00022840"/>
    </source>
</evidence>
<dbReference type="PRINTS" id="PR00344">
    <property type="entry name" value="BCTRLSENSOR"/>
</dbReference>
<keyword evidence="6 10" id="KW-0418">Kinase</keyword>
<dbReference type="CDD" id="cd00082">
    <property type="entry name" value="HisKA"/>
    <property type="match status" value="1"/>
</dbReference>
<keyword evidence="4 10" id="KW-0808">Transferase</keyword>
<feature type="transmembrane region" description="Helical" evidence="8">
    <location>
        <begin position="6"/>
        <end position="25"/>
    </location>
</feature>
<dbReference type="PANTHER" id="PTHR44936">
    <property type="entry name" value="SENSOR PROTEIN CREC"/>
    <property type="match status" value="1"/>
</dbReference>
<dbReference type="GO" id="GO:0000155">
    <property type="term" value="F:phosphorelay sensor kinase activity"/>
    <property type="evidence" value="ECO:0007669"/>
    <property type="project" value="InterPro"/>
</dbReference>
<feature type="transmembrane region" description="Helical" evidence="8">
    <location>
        <begin position="231"/>
        <end position="253"/>
    </location>
</feature>
<evidence type="ECO:0000256" key="1">
    <source>
        <dbReference type="ARBA" id="ARBA00000085"/>
    </source>
</evidence>
<evidence type="ECO:0000256" key="3">
    <source>
        <dbReference type="ARBA" id="ARBA00022553"/>
    </source>
</evidence>
<dbReference type="STRING" id="1150626.PHAMO_210071"/>
<dbReference type="InterPro" id="IPR014265">
    <property type="entry name" value="XrtA/PrsK"/>
</dbReference>
<dbReference type="Proteomes" id="UP000004169">
    <property type="component" value="Unassembled WGS sequence"/>
</dbReference>
<keyword evidence="3" id="KW-0597">Phosphoprotein</keyword>
<reference evidence="10 11" key="1">
    <citation type="journal article" date="2012" name="J. Bacteriol.">
        <title>Draft Genome Sequence of the Purple Photosynthetic Bacterium Phaeospirillum molischianum DSM120, a Particularly Versatile Bacterium.</title>
        <authorList>
            <person name="Duquesne K."/>
            <person name="Prima V."/>
            <person name="Ji B."/>
            <person name="Rouy Z."/>
            <person name="Medigue C."/>
            <person name="Talla E."/>
            <person name="Sturgis J.N."/>
        </authorList>
    </citation>
    <scope>NUCLEOTIDE SEQUENCE [LARGE SCALE GENOMIC DNA]</scope>
    <source>
        <strain evidence="11">DSM120</strain>
    </source>
</reference>
<dbReference type="Pfam" id="PF02518">
    <property type="entry name" value="HATPase_c"/>
    <property type="match status" value="1"/>
</dbReference>
<keyword evidence="11" id="KW-1185">Reference proteome</keyword>
<dbReference type="Gene3D" id="3.30.450.40">
    <property type="match status" value="1"/>
</dbReference>
<evidence type="ECO:0000256" key="4">
    <source>
        <dbReference type="ARBA" id="ARBA00022679"/>
    </source>
</evidence>
<dbReference type="InterPro" id="IPR005467">
    <property type="entry name" value="His_kinase_dom"/>
</dbReference>